<sequence length="42" mass="5197">MIEWGKTLVDREKIDIEKYLKYFKKQEILNIFLTDNDEVVFM</sequence>
<protein>
    <submittedName>
        <fullName evidence="1">Uncharacterized protein</fullName>
    </submittedName>
</protein>
<dbReference type="EMBL" id="FPLD01000051">
    <property type="protein sequence ID" value="SGY94972.1"/>
    <property type="molecule type" value="Genomic_DNA"/>
</dbReference>
<evidence type="ECO:0000313" key="1">
    <source>
        <dbReference type="EMBL" id="SGY94972.1"/>
    </source>
</evidence>
<gene>
    <name evidence="1" type="ORF">NVI5450_1651</name>
</gene>
<dbReference type="Proteomes" id="UP000183794">
    <property type="component" value="Unassembled WGS sequence"/>
</dbReference>
<name>A0A1L0B153_9GAMM</name>
<evidence type="ECO:0000313" key="2">
    <source>
        <dbReference type="Proteomes" id="UP000183794"/>
    </source>
</evidence>
<reference evidence="1 2" key="1">
    <citation type="submission" date="2016-11" db="EMBL/GenBank/DDBJ databases">
        <authorList>
            <person name="Jaros S."/>
            <person name="Januszkiewicz K."/>
            <person name="Wedrychowicz H."/>
        </authorList>
    </citation>
    <scope>NUCLEOTIDE SEQUENCE [LARGE SCALE GENOMIC DNA]</scope>
    <source>
        <strain evidence="1">NVI 5450</strain>
    </source>
</reference>
<organism evidence="1 2">
    <name type="scientific">Moritella viscosa</name>
    <dbReference type="NCBI Taxonomy" id="80854"/>
    <lineage>
        <taxon>Bacteria</taxon>
        <taxon>Pseudomonadati</taxon>
        <taxon>Pseudomonadota</taxon>
        <taxon>Gammaproteobacteria</taxon>
        <taxon>Alteromonadales</taxon>
        <taxon>Moritellaceae</taxon>
        <taxon>Moritella</taxon>
    </lineage>
</organism>
<proteinExistence type="predicted"/>
<dbReference type="AlphaFoldDB" id="A0A1L0B153"/>
<accession>A0A1L0B153</accession>